<dbReference type="Pfam" id="PF00005">
    <property type="entry name" value="ABC_tran"/>
    <property type="match status" value="2"/>
</dbReference>
<name>A0A846XVF5_9NOCA</name>
<reference evidence="7 8" key="1">
    <citation type="submission" date="2020-04" db="EMBL/GenBank/DDBJ databases">
        <title>MicrobeNet Type strains.</title>
        <authorList>
            <person name="Nicholson A.C."/>
        </authorList>
    </citation>
    <scope>NUCLEOTIDE SEQUENCE [LARGE SCALE GENOMIC DNA]</scope>
    <source>
        <strain evidence="7 8">JCM 12354</strain>
    </source>
</reference>
<dbReference type="InterPro" id="IPR003593">
    <property type="entry name" value="AAA+_ATPase"/>
</dbReference>
<evidence type="ECO:0000256" key="1">
    <source>
        <dbReference type="ARBA" id="ARBA00005417"/>
    </source>
</evidence>
<dbReference type="EMBL" id="JAAXOP010000002">
    <property type="protein sequence ID" value="NKY49361.1"/>
    <property type="molecule type" value="Genomic_DNA"/>
</dbReference>
<feature type="domain" description="ABC transporter" evidence="6">
    <location>
        <begin position="2"/>
        <end position="239"/>
    </location>
</feature>
<dbReference type="PANTHER" id="PTHR43776:SF7">
    <property type="entry name" value="D,D-DIPEPTIDE TRANSPORT ATP-BINDING PROTEIN DDPF-RELATED"/>
    <property type="match status" value="1"/>
</dbReference>
<comment type="similarity">
    <text evidence="1">Belongs to the ABC transporter superfamily.</text>
</comment>
<feature type="domain" description="ABC transporter" evidence="6">
    <location>
        <begin position="242"/>
        <end position="480"/>
    </location>
</feature>
<dbReference type="SUPFAM" id="SSF52540">
    <property type="entry name" value="P-loop containing nucleoside triphosphate hydrolases"/>
    <property type="match status" value="2"/>
</dbReference>
<keyword evidence="4 7" id="KW-0067">ATP-binding</keyword>
<keyword evidence="2" id="KW-0813">Transport</keyword>
<dbReference type="Proteomes" id="UP000565711">
    <property type="component" value="Unassembled WGS sequence"/>
</dbReference>
<dbReference type="InterPro" id="IPR027417">
    <property type="entry name" value="P-loop_NTPase"/>
</dbReference>
<dbReference type="PROSITE" id="PS00211">
    <property type="entry name" value="ABC_TRANSPORTER_1"/>
    <property type="match status" value="2"/>
</dbReference>
<feature type="compositionally biased region" description="Pro residues" evidence="5">
    <location>
        <begin position="224"/>
        <end position="237"/>
    </location>
</feature>
<evidence type="ECO:0000256" key="4">
    <source>
        <dbReference type="ARBA" id="ARBA00022840"/>
    </source>
</evidence>
<dbReference type="SMART" id="SM00382">
    <property type="entry name" value="AAA"/>
    <property type="match status" value="2"/>
</dbReference>
<proteinExistence type="inferred from homology"/>
<comment type="caution">
    <text evidence="7">The sequence shown here is derived from an EMBL/GenBank/DDBJ whole genome shotgun (WGS) entry which is preliminary data.</text>
</comment>
<dbReference type="Gene3D" id="3.40.50.300">
    <property type="entry name" value="P-loop containing nucleotide triphosphate hydrolases"/>
    <property type="match status" value="2"/>
</dbReference>
<keyword evidence="3" id="KW-0547">Nucleotide-binding</keyword>
<organism evidence="7 8">
    <name type="scientific">Nocardia vermiculata</name>
    <dbReference type="NCBI Taxonomy" id="257274"/>
    <lineage>
        <taxon>Bacteria</taxon>
        <taxon>Bacillati</taxon>
        <taxon>Actinomycetota</taxon>
        <taxon>Actinomycetes</taxon>
        <taxon>Mycobacteriales</taxon>
        <taxon>Nocardiaceae</taxon>
        <taxon>Nocardia</taxon>
    </lineage>
</organism>
<dbReference type="GO" id="GO:0055085">
    <property type="term" value="P:transmembrane transport"/>
    <property type="evidence" value="ECO:0007669"/>
    <property type="project" value="UniProtKB-ARBA"/>
</dbReference>
<dbReference type="InterPro" id="IPR050319">
    <property type="entry name" value="ABC_transp_ATP-bind"/>
</dbReference>
<gene>
    <name evidence="7" type="ORF">HGA08_03930</name>
</gene>
<dbReference type="GO" id="GO:0005524">
    <property type="term" value="F:ATP binding"/>
    <property type="evidence" value="ECO:0007669"/>
    <property type="project" value="UniProtKB-KW"/>
</dbReference>
<feature type="region of interest" description="Disordered" evidence="5">
    <location>
        <begin position="216"/>
        <end position="237"/>
    </location>
</feature>
<evidence type="ECO:0000256" key="2">
    <source>
        <dbReference type="ARBA" id="ARBA00022448"/>
    </source>
</evidence>
<protein>
    <submittedName>
        <fullName evidence="7">ABC transporter ATP-binding protein</fullName>
    </submittedName>
</protein>
<dbReference type="GO" id="GO:0016887">
    <property type="term" value="F:ATP hydrolysis activity"/>
    <property type="evidence" value="ECO:0007669"/>
    <property type="project" value="InterPro"/>
</dbReference>
<evidence type="ECO:0000313" key="8">
    <source>
        <dbReference type="Proteomes" id="UP000565711"/>
    </source>
</evidence>
<dbReference type="PROSITE" id="PS50893">
    <property type="entry name" value="ABC_TRANSPORTER_2"/>
    <property type="match status" value="2"/>
</dbReference>
<dbReference type="PANTHER" id="PTHR43776">
    <property type="entry name" value="TRANSPORT ATP-BINDING PROTEIN"/>
    <property type="match status" value="1"/>
</dbReference>
<dbReference type="InterPro" id="IPR003439">
    <property type="entry name" value="ABC_transporter-like_ATP-bd"/>
</dbReference>
<evidence type="ECO:0000256" key="5">
    <source>
        <dbReference type="SAM" id="MobiDB-lite"/>
    </source>
</evidence>
<dbReference type="RefSeq" id="WP_067868413.1">
    <property type="nucleotide sequence ID" value="NZ_JAAXOP010000002.1"/>
</dbReference>
<dbReference type="InterPro" id="IPR017871">
    <property type="entry name" value="ABC_transporter-like_CS"/>
</dbReference>
<dbReference type="AlphaFoldDB" id="A0A846XVF5"/>
<evidence type="ECO:0000313" key="7">
    <source>
        <dbReference type="EMBL" id="NKY49361.1"/>
    </source>
</evidence>
<evidence type="ECO:0000256" key="3">
    <source>
        <dbReference type="ARBA" id="ARBA00022741"/>
    </source>
</evidence>
<accession>A0A846XVF5</accession>
<sequence length="488" mass="51613">MISVRGLRVRAGSTVLVDDVCLDVAAGEAVTLFGPSGAGKTTIAAAIAGVRRPGVVVDGQIRLSGARVGYLPQHAAATLNPARRIGAALGEYAGIHVRPGGHRLGRGARRVLVAQALSAAAFDIDGADLGRLLRRFPVEFSGGERARLALAQVLASDPQVLIVDEPTVGLDPPARAKLLDSLDLLRRNGTAVVLVTHDRVAVRRLGGRVLRVERGRVRSGGLPAPGPDGPAPSRPVPQRPVLCLRDISVTRRNTPILRNVDLELGAGELLAMVGVSGAGKSTIARVLAGLDAPGAGRVELDGAPLPVLRKRSRADIAAVQYVWQESAGSFDPRRTVLDQVAATALRLRGHTRTEAYATAVAVLAELEIDVEQARRYPPNLSGGQLQRAALARALTAEPRALICDEVTTALDHRLAQRILAVVEDRCHGRGTAVLWISHDIRTAVHRADRLAVVDSGRITEQGTAQQLVDDPATSALRVLLHADDLDRD</sequence>
<evidence type="ECO:0000259" key="6">
    <source>
        <dbReference type="PROSITE" id="PS50893"/>
    </source>
</evidence>
<keyword evidence="8" id="KW-1185">Reference proteome</keyword>